<dbReference type="EMBL" id="CACQ02003779">
    <property type="protein sequence ID" value="CCF39931.1"/>
    <property type="molecule type" value="Genomic_DNA"/>
</dbReference>
<proteinExistence type="predicted"/>
<organism evidence="1 2">
    <name type="scientific">Colletotrichum higginsianum (strain IMI 349063)</name>
    <name type="common">Crucifer anthracnose fungus</name>
    <dbReference type="NCBI Taxonomy" id="759273"/>
    <lineage>
        <taxon>Eukaryota</taxon>
        <taxon>Fungi</taxon>
        <taxon>Dikarya</taxon>
        <taxon>Ascomycota</taxon>
        <taxon>Pezizomycotina</taxon>
        <taxon>Sordariomycetes</taxon>
        <taxon>Hypocreomycetidae</taxon>
        <taxon>Glomerellales</taxon>
        <taxon>Glomerellaceae</taxon>
        <taxon>Colletotrichum</taxon>
        <taxon>Colletotrichum destructivum species complex</taxon>
    </lineage>
</organism>
<dbReference type="Proteomes" id="UP000007174">
    <property type="component" value="Unassembled WGS sequence"/>
</dbReference>
<accession>H1VI78</accession>
<evidence type="ECO:0000313" key="2">
    <source>
        <dbReference type="Proteomes" id="UP000007174"/>
    </source>
</evidence>
<protein>
    <submittedName>
        <fullName evidence="1">Uncharacterized protein</fullName>
    </submittedName>
</protein>
<name>H1VI78_COLHI</name>
<dbReference type="AlphaFoldDB" id="H1VI78"/>
<sequence length="120" mass="13145">MNTPIWTGRRMEDVCAIGHVTTSETNLTNSSKQKKCGPPCPGAHIPRWGRVRLTACGVLPQVNTNTSAVQEHCHSILFRVRCARKEGTSFVRLQALLTQRKTALGTIPSHVEGIAPAWTT</sequence>
<feature type="non-terminal residue" evidence="1">
    <location>
        <position position="120"/>
    </location>
</feature>
<evidence type="ECO:0000313" key="1">
    <source>
        <dbReference type="EMBL" id="CCF39931.1"/>
    </source>
</evidence>
<reference evidence="2" key="1">
    <citation type="journal article" date="2012" name="Nat. Genet.">
        <title>Lifestyle transitions in plant pathogenic Colletotrichum fungi deciphered by genome and transcriptome analyses.</title>
        <authorList>
            <person name="O'Connell R.J."/>
            <person name="Thon M.R."/>
            <person name="Hacquard S."/>
            <person name="Amyotte S.G."/>
            <person name="Kleemann J."/>
            <person name="Torres M.F."/>
            <person name="Damm U."/>
            <person name="Buiate E.A."/>
            <person name="Epstein L."/>
            <person name="Alkan N."/>
            <person name="Altmueller J."/>
            <person name="Alvarado-Balderrama L."/>
            <person name="Bauser C.A."/>
            <person name="Becker C."/>
            <person name="Birren B.W."/>
            <person name="Chen Z."/>
            <person name="Choi J."/>
            <person name="Crouch J.A."/>
            <person name="Duvick J.P."/>
            <person name="Farman M.A."/>
            <person name="Gan P."/>
            <person name="Heiman D."/>
            <person name="Henrissat B."/>
            <person name="Howard R.J."/>
            <person name="Kabbage M."/>
            <person name="Koch C."/>
            <person name="Kracher B."/>
            <person name="Kubo Y."/>
            <person name="Law A.D."/>
            <person name="Lebrun M.-H."/>
            <person name="Lee Y.-H."/>
            <person name="Miyara I."/>
            <person name="Moore N."/>
            <person name="Neumann U."/>
            <person name="Nordstroem K."/>
            <person name="Panaccione D.G."/>
            <person name="Panstruga R."/>
            <person name="Place M."/>
            <person name="Proctor R.H."/>
            <person name="Prusky D."/>
            <person name="Rech G."/>
            <person name="Reinhardt R."/>
            <person name="Rollins J.A."/>
            <person name="Rounsley S."/>
            <person name="Schardl C.L."/>
            <person name="Schwartz D.C."/>
            <person name="Shenoy N."/>
            <person name="Shirasu K."/>
            <person name="Sikhakolli U.R."/>
            <person name="Stueber K."/>
            <person name="Sukno S.A."/>
            <person name="Sweigard J.A."/>
            <person name="Takano Y."/>
            <person name="Takahara H."/>
            <person name="Trail F."/>
            <person name="van der Does H.C."/>
            <person name="Voll L.M."/>
            <person name="Will I."/>
            <person name="Young S."/>
            <person name="Zeng Q."/>
            <person name="Zhang J."/>
            <person name="Zhou S."/>
            <person name="Dickman M.B."/>
            <person name="Schulze-Lefert P."/>
            <person name="Ver Loren van Themaat E."/>
            <person name="Ma L.-J."/>
            <person name="Vaillancourt L.J."/>
        </authorList>
    </citation>
    <scope>NUCLEOTIDE SEQUENCE [LARGE SCALE GENOMIC DNA]</scope>
    <source>
        <strain evidence="2">IMI 349063</strain>
    </source>
</reference>
<dbReference type="HOGENOM" id="CLU_2055215_0_0_1"/>
<gene>
    <name evidence="1" type="ORF">CH063_02237</name>
</gene>